<dbReference type="AlphaFoldDB" id="A0A8E1URJ8"/>
<dbReference type="Gene3D" id="2.40.50.1020">
    <property type="entry name" value="LytTr DNA-binding domain"/>
    <property type="match status" value="1"/>
</dbReference>
<dbReference type="Pfam" id="PF04397">
    <property type="entry name" value="LytTR"/>
    <property type="match status" value="1"/>
</dbReference>
<evidence type="ECO:0000313" key="5">
    <source>
        <dbReference type="Proteomes" id="UP000036951"/>
    </source>
</evidence>
<dbReference type="SMART" id="SM00850">
    <property type="entry name" value="LytTR"/>
    <property type="match status" value="1"/>
</dbReference>
<dbReference type="OrthoDB" id="1490554at2"/>
<dbReference type="PANTHER" id="PTHR37299">
    <property type="entry name" value="TRANSCRIPTIONAL REGULATOR-RELATED"/>
    <property type="match status" value="1"/>
</dbReference>
<evidence type="ECO:0000313" key="4">
    <source>
        <dbReference type="EMBL" id="KOO68302.1"/>
    </source>
</evidence>
<reference evidence="4 5" key="1">
    <citation type="submission" date="2015-06" db="EMBL/GenBank/DDBJ databases">
        <title>Prevotella sp. 109, sp. nov., a novel member of the family Prevotellaceae isolated from human faeces.</title>
        <authorList>
            <person name="Shkoporov A.N."/>
            <person name="Chaplin A.V."/>
            <person name="Kafarskaia L.I."/>
            <person name="Efimov B.A."/>
        </authorList>
    </citation>
    <scope>NUCLEOTIDE SEQUENCE [LARGE SCALE GENOMIC DNA]</scope>
    <source>
        <strain evidence="4 5">109</strain>
    </source>
</reference>
<evidence type="ECO:0000259" key="2">
    <source>
        <dbReference type="PROSITE" id="PS50110"/>
    </source>
</evidence>
<dbReference type="Proteomes" id="UP000036951">
    <property type="component" value="Unassembled WGS sequence"/>
</dbReference>
<feature type="domain" description="Response regulatory" evidence="2">
    <location>
        <begin position="2"/>
        <end position="115"/>
    </location>
</feature>
<dbReference type="InterPro" id="IPR046947">
    <property type="entry name" value="LytR-like"/>
</dbReference>
<evidence type="ECO:0000256" key="1">
    <source>
        <dbReference type="PROSITE-ProRule" id="PRU00169"/>
    </source>
</evidence>
<dbReference type="SMART" id="SM00448">
    <property type="entry name" value="REC"/>
    <property type="match status" value="1"/>
</dbReference>
<feature type="modified residue" description="4-aspartylphosphate" evidence="1">
    <location>
        <position position="55"/>
    </location>
</feature>
<dbReference type="PROSITE" id="PS50110">
    <property type="entry name" value="RESPONSE_REGULATORY"/>
    <property type="match status" value="1"/>
</dbReference>
<organism evidence="4 5">
    <name type="scientific">Xylanibacter rarus</name>
    <dbReference type="NCBI Taxonomy" id="1676614"/>
    <lineage>
        <taxon>Bacteria</taxon>
        <taxon>Pseudomonadati</taxon>
        <taxon>Bacteroidota</taxon>
        <taxon>Bacteroidia</taxon>
        <taxon>Bacteroidales</taxon>
        <taxon>Prevotellaceae</taxon>
        <taxon>Xylanibacter</taxon>
    </lineage>
</organism>
<proteinExistence type="predicted"/>
<dbReference type="Pfam" id="PF00072">
    <property type="entry name" value="Response_reg"/>
    <property type="match status" value="1"/>
</dbReference>
<protein>
    <submittedName>
        <fullName evidence="4">Uncharacterized protein</fullName>
    </submittedName>
</protein>
<keyword evidence="5" id="KW-1185">Reference proteome</keyword>
<dbReference type="PROSITE" id="PS50930">
    <property type="entry name" value="HTH_LYTTR"/>
    <property type="match status" value="1"/>
</dbReference>
<accession>A0A8E1URJ8</accession>
<dbReference type="SUPFAM" id="SSF52172">
    <property type="entry name" value="CheY-like"/>
    <property type="match status" value="1"/>
</dbReference>
<dbReference type="GO" id="GO:0000156">
    <property type="term" value="F:phosphorelay response regulator activity"/>
    <property type="evidence" value="ECO:0007669"/>
    <property type="project" value="InterPro"/>
</dbReference>
<dbReference type="PANTHER" id="PTHR37299:SF1">
    <property type="entry name" value="STAGE 0 SPORULATION PROTEIN A HOMOLOG"/>
    <property type="match status" value="1"/>
</dbReference>
<dbReference type="InterPro" id="IPR007492">
    <property type="entry name" value="LytTR_DNA-bd_dom"/>
</dbReference>
<gene>
    <name evidence="4" type="ORF">ACU52_08660</name>
</gene>
<dbReference type="GO" id="GO:0003677">
    <property type="term" value="F:DNA binding"/>
    <property type="evidence" value="ECO:0007669"/>
    <property type="project" value="InterPro"/>
</dbReference>
<feature type="domain" description="HTH LytTR-type" evidence="3">
    <location>
        <begin position="145"/>
        <end position="254"/>
    </location>
</feature>
<dbReference type="RefSeq" id="WP_053398509.1">
    <property type="nucleotide sequence ID" value="NZ_LFQU01000015.1"/>
</dbReference>
<dbReference type="InterPro" id="IPR011006">
    <property type="entry name" value="CheY-like_superfamily"/>
</dbReference>
<name>A0A8E1URJ8_9BACT</name>
<comment type="caution">
    <text evidence="4">The sequence shown here is derived from an EMBL/GenBank/DDBJ whole genome shotgun (WGS) entry which is preliminary data.</text>
</comment>
<keyword evidence="1" id="KW-0597">Phosphoprotein</keyword>
<sequence length="254" mass="29363">MNYVIIENDSLSLRRIKTMCERLRPEWHLAFTASTVEEACRLFELNPDIGLALCDIELDDGLSLSIFRKIPAEFPVIFITAFDEYTLDAFKLNSIDYLLKPLEAGALERAFIKFEKIERRVQRLAAETLTRLEASLQRKNYISRLLISINDRFESVDIGTVAFFLSEDKYVYAVCTNGKEHITSFRSLNEIDDQLDPQRFFRVSRDVITSIEAVTKVSRWFKGKLKVKIECIGNEREVCVSAARRADFLAWLGR</sequence>
<dbReference type="EMBL" id="LFQU01000015">
    <property type="protein sequence ID" value="KOO68302.1"/>
    <property type="molecule type" value="Genomic_DNA"/>
</dbReference>
<evidence type="ECO:0000259" key="3">
    <source>
        <dbReference type="PROSITE" id="PS50930"/>
    </source>
</evidence>
<dbReference type="Gene3D" id="3.40.50.2300">
    <property type="match status" value="1"/>
</dbReference>
<dbReference type="InterPro" id="IPR001789">
    <property type="entry name" value="Sig_transdc_resp-reg_receiver"/>
</dbReference>